<dbReference type="Proteomes" id="UP000249497">
    <property type="component" value="Unassembled WGS sequence"/>
</dbReference>
<protein>
    <submittedName>
        <fullName evidence="1">Uncharacterized protein</fullName>
    </submittedName>
</protein>
<dbReference type="GeneID" id="37170773"/>
<sequence>MIITTMSHLSPRRQDSSLSLWPADRPSAELHDLPPYIQFPIQQSGFPLEDRARDQQAKTASVSHHNLTRTSCLLVGFESCTYARVRRLSLYGSSSDACSPRTFTSDVIVSGGWALPVLVTRADRRGGKFVAVESLVGGGGAAAAVFAATMNSWILSQRRGTAELGFVGLLRVDD</sequence>
<dbReference type="AlphaFoldDB" id="A0A8T8X846"/>
<gene>
    <name evidence="1" type="ORF">BO86DRAFT_239595</name>
</gene>
<evidence type="ECO:0000313" key="1">
    <source>
        <dbReference type="EMBL" id="RAH84296.1"/>
    </source>
</evidence>
<organism evidence="1 2">
    <name type="scientific">Aspergillus japonicus CBS 114.51</name>
    <dbReference type="NCBI Taxonomy" id="1448312"/>
    <lineage>
        <taxon>Eukaryota</taxon>
        <taxon>Fungi</taxon>
        <taxon>Dikarya</taxon>
        <taxon>Ascomycota</taxon>
        <taxon>Pezizomycotina</taxon>
        <taxon>Eurotiomycetes</taxon>
        <taxon>Eurotiomycetidae</taxon>
        <taxon>Eurotiales</taxon>
        <taxon>Aspergillaceae</taxon>
        <taxon>Aspergillus</taxon>
        <taxon>Aspergillus subgen. Circumdati</taxon>
    </lineage>
</organism>
<name>A0A8T8X846_ASPJA</name>
<dbReference type="EMBL" id="KZ824778">
    <property type="protein sequence ID" value="RAH84296.1"/>
    <property type="molecule type" value="Genomic_DNA"/>
</dbReference>
<accession>A0A8T8X846</accession>
<keyword evidence="2" id="KW-1185">Reference proteome</keyword>
<reference evidence="1 2" key="1">
    <citation type="submission" date="2018-02" db="EMBL/GenBank/DDBJ databases">
        <title>The genomes of Aspergillus section Nigri reveals drivers in fungal speciation.</title>
        <authorList>
            <consortium name="DOE Joint Genome Institute"/>
            <person name="Vesth T.C."/>
            <person name="Nybo J."/>
            <person name="Theobald S."/>
            <person name="Brandl J."/>
            <person name="Frisvad J.C."/>
            <person name="Nielsen K.F."/>
            <person name="Lyhne E.K."/>
            <person name="Kogle M.E."/>
            <person name="Kuo A."/>
            <person name="Riley R."/>
            <person name="Clum A."/>
            <person name="Nolan M."/>
            <person name="Lipzen A."/>
            <person name="Salamov A."/>
            <person name="Henrissat B."/>
            <person name="Wiebenga A."/>
            <person name="De vries R.P."/>
            <person name="Grigoriev I.V."/>
            <person name="Mortensen U.H."/>
            <person name="Andersen M.R."/>
            <person name="Baker S.E."/>
        </authorList>
    </citation>
    <scope>NUCLEOTIDE SEQUENCE [LARGE SCALE GENOMIC DNA]</scope>
    <source>
        <strain evidence="1 2">CBS 114.51</strain>
    </source>
</reference>
<dbReference type="RefSeq" id="XP_025530190.1">
    <property type="nucleotide sequence ID" value="XM_025667081.1"/>
</dbReference>
<proteinExistence type="predicted"/>
<evidence type="ECO:0000313" key="2">
    <source>
        <dbReference type="Proteomes" id="UP000249497"/>
    </source>
</evidence>